<sequence>MKHQIDMSLKKSFAADRCMALKGHAPDRCHESGGDEHEGEAGSRASVVTLTSLGHIETNSAA</sequence>
<feature type="compositionally biased region" description="Polar residues" evidence="1">
    <location>
        <begin position="46"/>
        <end position="62"/>
    </location>
</feature>
<feature type="compositionally biased region" description="Basic and acidic residues" evidence="1">
    <location>
        <begin position="26"/>
        <end position="41"/>
    </location>
</feature>
<evidence type="ECO:0000256" key="1">
    <source>
        <dbReference type="SAM" id="MobiDB-lite"/>
    </source>
</evidence>
<dbReference type="EMBL" id="JAEQMY010000213">
    <property type="protein sequence ID" value="MBL0408414.1"/>
    <property type="molecule type" value="Genomic_DNA"/>
</dbReference>
<feature type="region of interest" description="Disordered" evidence="1">
    <location>
        <begin position="26"/>
        <end position="62"/>
    </location>
</feature>
<evidence type="ECO:0000313" key="3">
    <source>
        <dbReference type="Proteomes" id="UP000605848"/>
    </source>
</evidence>
<protein>
    <submittedName>
        <fullName evidence="2">Uncharacterized protein</fullName>
    </submittedName>
</protein>
<accession>A0A936ZPA6</accession>
<evidence type="ECO:0000313" key="2">
    <source>
        <dbReference type="EMBL" id="MBL0408414.1"/>
    </source>
</evidence>
<organism evidence="2 3">
    <name type="scientific">Microvirga aerilata</name>
    <dbReference type="NCBI Taxonomy" id="670292"/>
    <lineage>
        <taxon>Bacteria</taxon>
        <taxon>Pseudomonadati</taxon>
        <taxon>Pseudomonadota</taxon>
        <taxon>Alphaproteobacteria</taxon>
        <taxon>Hyphomicrobiales</taxon>
        <taxon>Methylobacteriaceae</taxon>
        <taxon>Microvirga</taxon>
    </lineage>
</organism>
<comment type="caution">
    <text evidence="2">The sequence shown here is derived from an EMBL/GenBank/DDBJ whole genome shotgun (WGS) entry which is preliminary data.</text>
</comment>
<name>A0A936ZPA6_9HYPH</name>
<dbReference type="Proteomes" id="UP000605848">
    <property type="component" value="Unassembled WGS sequence"/>
</dbReference>
<dbReference type="RefSeq" id="WP_202066310.1">
    <property type="nucleotide sequence ID" value="NZ_JAEQMY010000213.1"/>
</dbReference>
<proteinExistence type="predicted"/>
<gene>
    <name evidence="2" type="ORF">JKG68_31600</name>
</gene>
<keyword evidence="3" id="KW-1185">Reference proteome</keyword>
<dbReference type="AlphaFoldDB" id="A0A936ZPA6"/>
<reference evidence="2" key="1">
    <citation type="submission" date="2021-01" db="EMBL/GenBank/DDBJ databases">
        <title>Microvirga sp.</title>
        <authorList>
            <person name="Kim M.K."/>
        </authorList>
    </citation>
    <scope>NUCLEOTIDE SEQUENCE</scope>
    <source>
        <strain evidence="2">5420S-16</strain>
    </source>
</reference>